<protein>
    <recommendedName>
        <fullName evidence="3">Peptidase M14 domain-containing protein</fullName>
    </recommendedName>
</protein>
<accession>A0ABP4S6W9</accession>
<sequence length="839" mass="89301">MRKISWVTAVTVVAALVAGGAMSVAPAQAAASCDTVSTTPTYAGKVPTAKQVLGFDLGSREATGDQLNKYLSAVDRASDKVVSGTFATTTTGRKLSYALVSRKKNLTPAALARLSTDAALLRRPDLPAAVAKVIEARMPAILWLTANVHGNEPAGGDAVDRIAYELADRTDCVASRILDNAVVGLIPSQNPDGRALNTRQNANAFDMNRDWFARTQPETSGKLDLLAKYPPQLYIDEHGMGGDSYFFPPNSDPTYHETSDSSVDWINNVYGVANGAAFDAKQFSYDTYQSGYDLFFQGYGDSVPTTEFGAAGMTFEVGQGASYPVQTEKHYTSGMASLFAGAGRRAQIVSGWHNAYVQAEKQGQQCSLQPNKVYNPGHTVQLPVPDMKVCGYFLRTDNPAKARDTAVVVKRLQQAGVVVYRLAKPLYVKDFAAYGRARAAATMPAGTYWIPMAQAEKHWIQAMLNENTYVPFPYFYDVSGWSMALLSNLDGGYTGLSLKPLSTVLPPVRVPAVKLPSGLPRVGILSYTSSPFQPSESAGWLRWRLDHDWRIPSTVLSPSQVTPSVLSHLDTLLVPDTDAKTVTTLLGATGKKALADWTNGGGHYVGWEGGAQLAAGLGLSTAVLRDPKGTAPGTLFRVNTPNAGTNWVMYNSDPVMTASNPANVVASYPALTSPDWYVSGYQQGEEELAGTAAEISEPAGSGQVTVFAVDPNFRAFSDGSAHLLFDALLASRGTAKAQPYVNSGQRSAAELRAEQSAAAMTRTYGASLVLRVRPADATAAGQVLRGHGVTYRTVTGPGFVQLVVDSGRYAPADPASWIRSLPAELAAAGAAPPLAIQTP</sequence>
<proteinExistence type="inferred from homology"/>
<evidence type="ECO:0000313" key="4">
    <source>
        <dbReference type="EMBL" id="GAA1668259.1"/>
    </source>
</evidence>
<dbReference type="Proteomes" id="UP001500618">
    <property type="component" value="Unassembled WGS sequence"/>
</dbReference>
<feature type="domain" description="Peptidase M14" evidence="3">
    <location>
        <begin position="60"/>
        <end position="320"/>
    </location>
</feature>
<dbReference type="PROSITE" id="PS51257">
    <property type="entry name" value="PROKAR_LIPOPROTEIN"/>
    <property type="match status" value="1"/>
</dbReference>
<dbReference type="EMBL" id="BAAANY010000007">
    <property type="protein sequence ID" value="GAA1668259.1"/>
    <property type="molecule type" value="Genomic_DNA"/>
</dbReference>
<evidence type="ECO:0000256" key="2">
    <source>
        <dbReference type="SAM" id="SignalP"/>
    </source>
</evidence>
<keyword evidence="5" id="KW-1185">Reference proteome</keyword>
<dbReference type="Gene3D" id="3.40.630.10">
    <property type="entry name" value="Zn peptidases"/>
    <property type="match status" value="1"/>
</dbReference>
<gene>
    <name evidence="4" type="ORF">GCM10009765_16950</name>
</gene>
<dbReference type="Pfam" id="PF00246">
    <property type="entry name" value="Peptidase_M14"/>
    <property type="match status" value="1"/>
</dbReference>
<dbReference type="SUPFAM" id="SSF52317">
    <property type="entry name" value="Class I glutamine amidotransferase-like"/>
    <property type="match status" value="1"/>
</dbReference>
<feature type="signal peptide" evidence="2">
    <location>
        <begin position="1"/>
        <end position="29"/>
    </location>
</feature>
<organism evidence="4 5">
    <name type="scientific">Fodinicola feengrottensis</name>
    <dbReference type="NCBI Taxonomy" id="435914"/>
    <lineage>
        <taxon>Bacteria</taxon>
        <taxon>Bacillati</taxon>
        <taxon>Actinomycetota</taxon>
        <taxon>Actinomycetes</taxon>
        <taxon>Mycobacteriales</taxon>
        <taxon>Fodinicola</taxon>
    </lineage>
</organism>
<comment type="similarity">
    <text evidence="1">Belongs to the peptidase M14 family.</text>
</comment>
<feature type="chain" id="PRO_5047517788" description="Peptidase M14 domain-containing protein" evidence="2">
    <location>
        <begin position="30"/>
        <end position="839"/>
    </location>
</feature>
<dbReference type="SMART" id="SM00631">
    <property type="entry name" value="Zn_pept"/>
    <property type="match status" value="1"/>
</dbReference>
<name>A0ABP4S6W9_9ACTN</name>
<evidence type="ECO:0000259" key="3">
    <source>
        <dbReference type="PROSITE" id="PS52035"/>
    </source>
</evidence>
<evidence type="ECO:0000313" key="5">
    <source>
        <dbReference type="Proteomes" id="UP001500618"/>
    </source>
</evidence>
<evidence type="ECO:0000256" key="1">
    <source>
        <dbReference type="PROSITE-ProRule" id="PRU01379"/>
    </source>
</evidence>
<dbReference type="PROSITE" id="PS52035">
    <property type="entry name" value="PEPTIDASE_M14"/>
    <property type="match status" value="1"/>
</dbReference>
<comment type="caution">
    <text evidence="4">The sequence shown here is derived from an EMBL/GenBank/DDBJ whole genome shotgun (WGS) entry which is preliminary data.</text>
</comment>
<reference evidence="5" key="1">
    <citation type="journal article" date="2019" name="Int. J. Syst. Evol. Microbiol.">
        <title>The Global Catalogue of Microorganisms (GCM) 10K type strain sequencing project: providing services to taxonomists for standard genome sequencing and annotation.</title>
        <authorList>
            <consortium name="The Broad Institute Genomics Platform"/>
            <consortium name="The Broad Institute Genome Sequencing Center for Infectious Disease"/>
            <person name="Wu L."/>
            <person name="Ma J."/>
        </authorList>
    </citation>
    <scope>NUCLEOTIDE SEQUENCE [LARGE SCALE GENOMIC DNA]</scope>
    <source>
        <strain evidence="5">JCM 14718</strain>
    </source>
</reference>
<dbReference type="InterPro" id="IPR029062">
    <property type="entry name" value="Class_I_gatase-like"/>
</dbReference>
<dbReference type="RefSeq" id="WP_344308683.1">
    <property type="nucleotide sequence ID" value="NZ_BAAANY010000007.1"/>
</dbReference>
<keyword evidence="2" id="KW-0732">Signal</keyword>
<dbReference type="SUPFAM" id="SSF53187">
    <property type="entry name" value="Zn-dependent exopeptidases"/>
    <property type="match status" value="1"/>
</dbReference>
<dbReference type="InterPro" id="IPR000834">
    <property type="entry name" value="Peptidase_M14"/>
</dbReference>
<comment type="caution">
    <text evidence="1">Lacks conserved residue(s) required for the propagation of feature annotation.</text>
</comment>